<dbReference type="Proteomes" id="UP000192932">
    <property type="component" value="Plasmid unnamed7"/>
</dbReference>
<reference evidence="2 3" key="1">
    <citation type="submission" date="2017-04" db="EMBL/GenBank/DDBJ databases">
        <title>The Characteristic of a Fine Plant Growth-Promoting Rhizobacteria Bacillus mycoides Gnyt1 and its Whole Genome Sequencing Analysis.</title>
        <authorList>
            <person name="Li J.H."/>
            <person name="Yao T."/>
        </authorList>
    </citation>
    <scope>NUCLEOTIDE SEQUENCE [LARGE SCALE GENOMIC DNA]</scope>
    <source>
        <strain evidence="2 3">Gnyt1</strain>
        <plasmid evidence="3">Plasmid unnamed7</plasmid>
    </source>
</reference>
<protein>
    <submittedName>
        <fullName evidence="2">Uncharacterized protein</fullName>
    </submittedName>
</protein>
<evidence type="ECO:0000313" key="2">
    <source>
        <dbReference type="EMBL" id="ARJ26070.1"/>
    </source>
</evidence>
<evidence type="ECO:0000256" key="1">
    <source>
        <dbReference type="SAM" id="MobiDB-lite"/>
    </source>
</evidence>
<dbReference type="NCBIfam" id="NF040601">
    <property type="entry name" value="TerS_not_xtmA"/>
    <property type="match status" value="1"/>
</dbReference>
<dbReference type="AlphaFoldDB" id="A0A1W6AJQ4"/>
<dbReference type="RefSeq" id="WP_085313738.1">
    <property type="nucleotide sequence ID" value="NZ_CP020750.1"/>
</dbReference>
<name>A0A1W6AJQ4_BACMY</name>
<proteinExistence type="predicted"/>
<geneLocation type="plasmid" evidence="2 3">
    <name>unnamed7</name>
</geneLocation>
<gene>
    <name evidence="2" type="ORF">B7492_34125</name>
</gene>
<dbReference type="EMBL" id="CP020750">
    <property type="protein sequence ID" value="ARJ26070.1"/>
    <property type="molecule type" value="Genomic_DNA"/>
</dbReference>
<feature type="region of interest" description="Disordered" evidence="1">
    <location>
        <begin position="42"/>
        <end position="96"/>
    </location>
</feature>
<sequence>MKQKHELAQEDYMQGMKYKELADKYEVSINTIKSWRKRHGWNRKGVHPQDEKGCTQTKKTGAPINNKNAAGNPGNRNPKWGNKNAVGHGPPKGNHNAMTHGLFRKIIPNDDPRAMELLDEIQNHTEIDMLWSSIHLQYFNIMNSQRIMHVRDKDDMSEEITTSGESTTYTIDFAHDKQAKLLQAYSKAMTTLSNLITRFVTLAHEDDERLLKIANMRLMLDKTKAETEFVELRAKKLRGQTKDTSLLGALIEGRKQYEQNSD</sequence>
<keyword evidence="2" id="KW-0614">Plasmid</keyword>
<evidence type="ECO:0000313" key="3">
    <source>
        <dbReference type="Proteomes" id="UP000192932"/>
    </source>
</evidence>
<organism evidence="2 3">
    <name type="scientific">Bacillus mycoides</name>
    <dbReference type="NCBI Taxonomy" id="1405"/>
    <lineage>
        <taxon>Bacteria</taxon>
        <taxon>Bacillati</taxon>
        <taxon>Bacillota</taxon>
        <taxon>Bacilli</taxon>
        <taxon>Bacillales</taxon>
        <taxon>Bacillaceae</taxon>
        <taxon>Bacillus</taxon>
        <taxon>Bacillus cereus group</taxon>
    </lineage>
</organism>
<accession>A0A1W6AJQ4</accession>
<dbReference type="Gene3D" id="1.10.10.60">
    <property type="entry name" value="Homeodomain-like"/>
    <property type="match status" value="1"/>
</dbReference>
<feature type="compositionally biased region" description="Polar residues" evidence="1">
    <location>
        <begin position="54"/>
        <end position="69"/>
    </location>
</feature>